<feature type="transmembrane region" description="Helical" evidence="4">
    <location>
        <begin position="33"/>
        <end position="53"/>
    </location>
</feature>
<reference evidence="6" key="1">
    <citation type="submission" date="2023-07" db="EMBL/GenBank/DDBJ databases">
        <title>Genomic Encyclopedia of Type Strains, Phase IV (KMG-IV): sequencing the most valuable type-strain genomes for metagenomic binning, comparative biology and taxonomic classification.</title>
        <authorList>
            <person name="Goeker M."/>
        </authorList>
    </citation>
    <scope>NUCLEOTIDE SEQUENCE</scope>
    <source>
        <strain evidence="6">DSM 26174</strain>
    </source>
</reference>
<dbReference type="Pfam" id="PF12833">
    <property type="entry name" value="HTH_18"/>
    <property type="match status" value="1"/>
</dbReference>
<feature type="domain" description="HTH araC/xylS-type" evidence="5">
    <location>
        <begin position="245"/>
        <end position="344"/>
    </location>
</feature>
<dbReference type="Gene3D" id="1.10.10.60">
    <property type="entry name" value="Homeodomain-like"/>
    <property type="match status" value="1"/>
</dbReference>
<keyword evidence="4" id="KW-0812">Transmembrane</keyword>
<dbReference type="Proteomes" id="UP001185092">
    <property type="component" value="Unassembled WGS sequence"/>
</dbReference>
<evidence type="ECO:0000256" key="2">
    <source>
        <dbReference type="ARBA" id="ARBA00023125"/>
    </source>
</evidence>
<accession>A0AAE4BRV8</accession>
<proteinExistence type="predicted"/>
<dbReference type="SUPFAM" id="SSF46689">
    <property type="entry name" value="Homeodomain-like"/>
    <property type="match status" value="1"/>
</dbReference>
<feature type="transmembrane region" description="Helical" evidence="4">
    <location>
        <begin position="59"/>
        <end position="79"/>
    </location>
</feature>
<evidence type="ECO:0000313" key="6">
    <source>
        <dbReference type="EMBL" id="MDR6238255.1"/>
    </source>
</evidence>
<keyword evidence="1" id="KW-0805">Transcription regulation</keyword>
<organism evidence="6 7">
    <name type="scientific">Aureibacter tunicatorum</name>
    <dbReference type="NCBI Taxonomy" id="866807"/>
    <lineage>
        <taxon>Bacteria</taxon>
        <taxon>Pseudomonadati</taxon>
        <taxon>Bacteroidota</taxon>
        <taxon>Cytophagia</taxon>
        <taxon>Cytophagales</taxon>
        <taxon>Persicobacteraceae</taxon>
        <taxon>Aureibacter</taxon>
    </lineage>
</organism>
<dbReference type="PROSITE" id="PS00041">
    <property type="entry name" value="HTH_ARAC_FAMILY_1"/>
    <property type="match status" value="1"/>
</dbReference>
<evidence type="ECO:0000256" key="1">
    <source>
        <dbReference type="ARBA" id="ARBA00023015"/>
    </source>
</evidence>
<name>A0AAE4BRV8_9BACT</name>
<keyword evidence="2 6" id="KW-0238">DNA-binding</keyword>
<evidence type="ECO:0000256" key="3">
    <source>
        <dbReference type="ARBA" id="ARBA00023163"/>
    </source>
</evidence>
<dbReference type="PANTHER" id="PTHR43280:SF29">
    <property type="entry name" value="ARAC-FAMILY TRANSCRIPTIONAL REGULATOR"/>
    <property type="match status" value="1"/>
</dbReference>
<dbReference type="InterPro" id="IPR018062">
    <property type="entry name" value="HTH_AraC-typ_CS"/>
</dbReference>
<dbReference type="SMART" id="SM00342">
    <property type="entry name" value="HTH_ARAC"/>
    <property type="match status" value="1"/>
</dbReference>
<dbReference type="EMBL" id="JAVDQD010000001">
    <property type="protein sequence ID" value="MDR6238255.1"/>
    <property type="molecule type" value="Genomic_DNA"/>
</dbReference>
<evidence type="ECO:0000256" key="4">
    <source>
        <dbReference type="SAM" id="Phobius"/>
    </source>
</evidence>
<dbReference type="PANTHER" id="PTHR43280">
    <property type="entry name" value="ARAC-FAMILY TRANSCRIPTIONAL REGULATOR"/>
    <property type="match status" value="1"/>
</dbReference>
<keyword evidence="3" id="KW-0804">Transcription</keyword>
<dbReference type="AlphaFoldDB" id="A0AAE4BRV8"/>
<feature type="transmembrane region" description="Helical" evidence="4">
    <location>
        <begin position="188"/>
        <end position="206"/>
    </location>
</feature>
<sequence length="346" mass="40307">MIQFIISATFSQSAIACYLLWKKLRKNAPEQYLMLWLIITCISFLIKIILTHFVSKDSFLHLFSVPLSLANGALLYLYVMEKSHNLIFELKEQLTHLSLLFFGLLFYAFCSISYHLTGEEYFVNTYQISIAITTIVSNTIYLGYILYLNYSDPKKYEAISWLKFPIIILLIPFLLSFNFLLGIEKVNFFIRVHGYCSGFVFVILIVQKYLLQSDSQEIINEIKPSKYKNSGLKTEQARNYVNQLEELMKKEKLYLNQELSLNDLAEKLDQPKHHLSEALNTVLEKNFYQYTNAYRVEEAQKQLKNGFNENILQLAYSSGFSSKTTFNTHFKKITGMTPVQYKKSLA</sequence>
<protein>
    <submittedName>
        <fullName evidence="6">AraC-like DNA-binding protein</fullName>
    </submittedName>
</protein>
<feature type="transmembrane region" description="Helical" evidence="4">
    <location>
        <begin position="99"/>
        <end position="116"/>
    </location>
</feature>
<keyword evidence="7" id="KW-1185">Reference proteome</keyword>
<dbReference type="GO" id="GO:0003700">
    <property type="term" value="F:DNA-binding transcription factor activity"/>
    <property type="evidence" value="ECO:0007669"/>
    <property type="project" value="InterPro"/>
</dbReference>
<dbReference type="PROSITE" id="PS01124">
    <property type="entry name" value="HTH_ARAC_FAMILY_2"/>
    <property type="match status" value="1"/>
</dbReference>
<keyword evidence="4" id="KW-1133">Transmembrane helix</keyword>
<evidence type="ECO:0000259" key="5">
    <source>
        <dbReference type="PROSITE" id="PS01124"/>
    </source>
</evidence>
<comment type="caution">
    <text evidence="6">The sequence shown here is derived from an EMBL/GenBank/DDBJ whole genome shotgun (WGS) entry which is preliminary data.</text>
</comment>
<gene>
    <name evidence="6" type="ORF">HNQ88_001231</name>
</gene>
<keyword evidence="4" id="KW-0472">Membrane</keyword>
<dbReference type="InterPro" id="IPR018060">
    <property type="entry name" value="HTH_AraC"/>
</dbReference>
<dbReference type="RefSeq" id="WP_309937730.1">
    <property type="nucleotide sequence ID" value="NZ_AP025305.1"/>
</dbReference>
<feature type="transmembrane region" description="Helical" evidence="4">
    <location>
        <begin position="162"/>
        <end position="182"/>
    </location>
</feature>
<evidence type="ECO:0000313" key="7">
    <source>
        <dbReference type="Proteomes" id="UP001185092"/>
    </source>
</evidence>
<feature type="transmembrane region" description="Helical" evidence="4">
    <location>
        <begin position="128"/>
        <end position="150"/>
    </location>
</feature>
<dbReference type="GO" id="GO:0043565">
    <property type="term" value="F:sequence-specific DNA binding"/>
    <property type="evidence" value="ECO:0007669"/>
    <property type="project" value="InterPro"/>
</dbReference>
<dbReference type="InterPro" id="IPR009057">
    <property type="entry name" value="Homeodomain-like_sf"/>
</dbReference>